<dbReference type="EMBL" id="BAUV01000074">
    <property type="protein sequence ID" value="GAE37436.1"/>
    <property type="molecule type" value="Genomic_DNA"/>
</dbReference>
<reference evidence="3 4" key="1">
    <citation type="journal article" date="2014" name="Genome Announc.">
        <title>Draft Genome Sequences of Three Alkaliphilic Bacillus Strains, Bacillus wakoensis JCM 9140T, Bacillus akibai JCM 9157T, and Bacillus hemicellulosilyticus JCM 9152T.</title>
        <authorList>
            <person name="Yuki M."/>
            <person name="Oshima K."/>
            <person name="Suda W."/>
            <person name="Oshida Y."/>
            <person name="Kitamura K."/>
            <person name="Iida T."/>
            <person name="Hattori M."/>
            <person name="Ohkuma M."/>
        </authorList>
    </citation>
    <scope>NUCLEOTIDE SEQUENCE [LARGE SCALE GENOMIC DNA]</scope>
    <source>
        <strain evidence="3 4">JCM 9157</strain>
    </source>
</reference>
<comment type="caution">
    <text evidence="3">The sequence shown here is derived from an EMBL/GenBank/DDBJ whole genome shotgun (WGS) entry which is preliminary data.</text>
</comment>
<feature type="transmembrane region" description="Helical" evidence="1">
    <location>
        <begin position="54"/>
        <end position="74"/>
    </location>
</feature>
<keyword evidence="4" id="KW-1185">Reference proteome</keyword>
<feature type="domain" description="DUF4179" evidence="2">
    <location>
        <begin position="57"/>
        <end position="137"/>
    </location>
</feature>
<evidence type="ECO:0000256" key="1">
    <source>
        <dbReference type="SAM" id="Phobius"/>
    </source>
</evidence>
<dbReference type="Pfam" id="PF16167">
    <property type="entry name" value="DUF4871"/>
    <property type="match status" value="1"/>
</dbReference>
<keyword evidence="1" id="KW-0472">Membrane</keyword>
<evidence type="ECO:0000313" key="3">
    <source>
        <dbReference type="EMBL" id="GAE37436.1"/>
    </source>
</evidence>
<dbReference type="RefSeq" id="WP_035668208.1">
    <property type="nucleotide sequence ID" value="NZ_BAUV01000074.1"/>
</dbReference>
<dbReference type="Pfam" id="PF13786">
    <property type="entry name" value="DUF4179"/>
    <property type="match status" value="1"/>
</dbReference>
<dbReference type="AlphaFoldDB" id="W4QZE7"/>
<keyword evidence="1" id="KW-1133">Transmembrane helix</keyword>
<dbReference type="Gene3D" id="2.60.40.3830">
    <property type="match status" value="1"/>
</dbReference>
<dbReference type="eggNOG" id="ENOG5032YTV">
    <property type="taxonomic scope" value="Bacteria"/>
</dbReference>
<sequence length="377" mass="43267">MKKHSNLDRSLARMDENMEWDPRRKQRVERLIKNQLHEPYFKDKSIRSFHPKSLVSVSTIILFGILTILFSNLLSGSFQQERSGSIFQELGNDSFKQYVEDGNVREVDLTFEDERYKTTISEAYYNHTQLAISYRIEAFGKENQDLESLILNKSPFRMFIDGQKWFLPTIGPYNLQEDGKVLEGILSVEGTNDFQDSISVGIEFKEIGENHSFLFDIEKINSYNESNATPKNVLKKFTNTDESLLTDIFTIPVEFNDGGMGRYFLIGEKEKVAFQIASGLEDESVTIDQIRANEPNKYMWYVWGENLANASFEVIGTNINKNHQSHVIEERTLTFGTGMNGSDATIPTTMSFPTSGVWKLDVYVDSMLYSSIFIEVL</sequence>
<dbReference type="STRING" id="1236973.JCM9157_4736"/>
<dbReference type="InterPro" id="IPR032366">
    <property type="entry name" value="DUF4871"/>
</dbReference>
<evidence type="ECO:0000313" key="4">
    <source>
        <dbReference type="Proteomes" id="UP000018896"/>
    </source>
</evidence>
<organism evidence="3 4">
    <name type="scientific">Halalkalibacter akibai (strain ATCC 43226 / DSM 21942 / CIP 109018 / JCM 9157 / 1139)</name>
    <name type="common">Bacillus akibai</name>
    <dbReference type="NCBI Taxonomy" id="1236973"/>
    <lineage>
        <taxon>Bacteria</taxon>
        <taxon>Bacillati</taxon>
        <taxon>Bacillota</taxon>
        <taxon>Bacilli</taxon>
        <taxon>Bacillales</taxon>
        <taxon>Bacillaceae</taxon>
        <taxon>Halalkalibacter</taxon>
    </lineage>
</organism>
<proteinExistence type="predicted"/>
<keyword evidence="1" id="KW-0812">Transmembrane</keyword>
<dbReference type="OrthoDB" id="2381403at2"/>
<dbReference type="Proteomes" id="UP000018896">
    <property type="component" value="Unassembled WGS sequence"/>
</dbReference>
<accession>W4QZE7</accession>
<protein>
    <recommendedName>
        <fullName evidence="2">DUF4179 domain-containing protein</fullName>
    </recommendedName>
</protein>
<dbReference type="InterPro" id="IPR025436">
    <property type="entry name" value="DUF4179"/>
</dbReference>
<gene>
    <name evidence="3" type="ORF">JCM9157_4736</name>
</gene>
<evidence type="ECO:0000259" key="2">
    <source>
        <dbReference type="Pfam" id="PF13786"/>
    </source>
</evidence>
<name>W4QZE7_HALA3</name>